<dbReference type="STRING" id="1192868.GCA_000304395_01718"/>
<gene>
    <name evidence="1" type="ORF">C7441_11268</name>
</gene>
<name>A0A316C0Z5_PSESE</name>
<protein>
    <recommendedName>
        <fullName evidence="3">Glycosyl transferase family 29 (Putative sialyltransferase)</fullName>
    </recommendedName>
</protein>
<keyword evidence="2" id="KW-1185">Reference proteome</keyword>
<dbReference type="EMBL" id="QGGG01000012">
    <property type="protein sequence ID" value="PWJ80528.1"/>
    <property type="molecule type" value="Genomic_DNA"/>
</dbReference>
<dbReference type="InterPro" id="IPR038578">
    <property type="entry name" value="GT29-like_sf"/>
</dbReference>
<proteinExistence type="predicted"/>
<dbReference type="Gene3D" id="3.90.1480.20">
    <property type="entry name" value="Glycosyl transferase family 29"/>
    <property type="match status" value="1"/>
</dbReference>
<accession>A0A316C0Z5</accession>
<dbReference type="RefSeq" id="WP_109613818.1">
    <property type="nucleotide sequence ID" value="NZ_QGGG01000012.1"/>
</dbReference>
<dbReference type="OrthoDB" id="8451561at2"/>
<evidence type="ECO:0000313" key="1">
    <source>
        <dbReference type="EMBL" id="PWJ80528.1"/>
    </source>
</evidence>
<organism evidence="1 2">
    <name type="scientific">Pseudaminobacter salicylatoxidans</name>
    <dbReference type="NCBI Taxonomy" id="93369"/>
    <lineage>
        <taxon>Bacteria</taxon>
        <taxon>Pseudomonadati</taxon>
        <taxon>Pseudomonadota</taxon>
        <taxon>Alphaproteobacteria</taxon>
        <taxon>Hyphomicrobiales</taxon>
        <taxon>Phyllobacteriaceae</taxon>
        <taxon>Pseudaminobacter</taxon>
    </lineage>
</organism>
<reference evidence="1 2" key="1">
    <citation type="submission" date="2018-05" db="EMBL/GenBank/DDBJ databases">
        <title>Genomic Encyclopedia of Type Strains, Phase IV (KMG-IV): sequencing the most valuable type-strain genomes for metagenomic binning, comparative biology and taxonomic classification.</title>
        <authorList>
            <person name="Goeker M."/>
        </authorList>
    </citation>
    <scope>NUCLEOTIDE SEQUENCE [LARGE SCALE GENOMIC DNA]</scope>
    <source>
        <strain evidence="1 2">DSM 6986</strain>
    </source>
</reference>
<comment type="caution">
    <text evidence="1">The sequence shown here is derived from an EMBL/GenBank/DDBJ whole genome shotgun (WGS) entry which is preliminary data.</text>
</comment>
<sequence>MAKEVFIIGNGPLPHDLSGRVDGAAHVVRFNEPKASIDWSGTRTDWLFVNNSGKPMQRRILSREYAHLPTVQAADFIFFAYHPITIRNYLIKPNFLSRLKGRRADWTLDALEMFGRVNKKVAILPPSYYEEGCDMLGIPERDRRTVFPTTGFFGIRYTLERFAGAEWDIHICGFSWEGWKRHAWNAEREWMLRQVEERNLTFWRAG</sequence>
<dbReference type="Proteomes" id="UP000245396">
    <property type="component" value="Unassembled WGS sequence"/>
</dbReference>
<evidence type="ECO:0000313" key="2">
    <source>
        <dbReference type="Proteomes" id="UP000245396"/>
    </source>
</evidence>
<evidence type="ECO:0008006" key="3">
    <source>
        <dbReference type="Google" id="ProtNLM"/>
    </source>
</evidence>
<dbReference type="AlphaFoldDB" id="A0A316C0Z5"/>